<dbReference type="EMBL" id="LR746278">
    <property type="protein sequence ID" value="CAA7408469.1"/>
    <property type="molecule type" value="Genomic_DNA"/>
</dbReference>
<evidence type="ECO:0000313" key="2">
    <source>
        <dbReference type="EMBL" id="CAA7408469.1"/>
    </source>
</evidence>
<organism evidence="2 3">
    <name type="scientific">Spirodela intermedia</name>
    <name type="common">Intermediate duckweed</name>
    <dbReference type="NCBI Taxonomy" id="51605"/>
    <lineage>
        <taxon>Eukaryota</taxon>
        <taxon>Viridiplantae</taxon>
        <taxon>Streptophyta</taxon>
        <taxon>Embryophyta</taxon>
        <taxon>Tracheophyta</taxon>
        <taxon>Spermatophyta</taxon>
        <taxon>Magnoliopsida</taxon>
        <taxon>Liliopsida</taxon>
        <taxon>Araceae</taxon>
        <taxon>Lemnoideae</taxon>
        <taxon>Spirodela</taxon>
    </lineage>
</organism>
<sequence length="374" mass="38308">MTWVAQMARMLWACTRPGLPSPPSLKIWDPALNHTASPNLTPLRAMDDLQLPVLGEGLGVGGEAGGVPAEGASPEKGPRYLTRSGPYQGLPEETGLGLAAVFLMEILPSPRTSEAAGASLTAFPAREGEERAMAQALLLTGSARWSARFSSGPFPVTMACTKKPNMENMASLPFFNSFTFSSAKASGSSARPSGSKLPPGYSGSNDLGGPDGQDALGVHQAGVTQVVQAALAEDLGPGLEPHGLAELDAVAGEQLREDAAQGAEHGPAGGVPAVVAGELAGEEGASPEKGPRYLTRSGPYQGLPEETGLGLAAAFLMEILPSPRTSEAAGASLTAFPAREGEERAMVAAIVMVKASSVARARMSSGVRDEEIAA</sequence>
<protein>
    <submittedName>
        <fullName evidence="2">Uncharacterized protein</fullName>
    </submittedName>
</protein>
<gene>
    <name evidence="2" type="ORF">SI8410_15019147</name>
</gene>
<feature type="region of interest" description="Disordered" evidence="1">
    <location>
        <begin position="186"/>
        <end position="216"/>
    </location>
</feature>
<evidence type="ECO:0000256" key="1">
    <source>
        <dbReference type="SAM" id="MobiDB-lite"/>
    </source>
</evidence>
<feature type="region of interest" description="Disordered" evidence="1">
    <location>
        <begin position="282"/>
        <end position="301"/>
    </location>
</feature>
<name>A0A7I8LEN2_SPIIN</name>
<accession>A0A7I8LEN2</accession>
<keyword evidence="3" id="KW-1185">Reference proteome</keyword>
<dbReference type="Proteomes" id="UP000663760">
    <property type="component" value="Chromosome 15"/>
</dbReference>
<evidence type="ECO:0000313" key="3">
    <source>
        <dbReference type="Proteomes" id="UP000663760"/>
    </source>
</evidence>
<reference evidence="2" key="1">
    <citation type="submission" date="2020-02" db="EMBL/GenBank/DDBJ databases">
        <authorList>
            <person name="Scholz U."/>
            <person name="Mascher M."/>
            <person name="Fiebig A."/>
        </authorList>
    </citation>
    <scope>NUCLEOTIDE SEQUENCE</scope>
</reference>
<dbReference type="AlphaFoldDB" id="A0A7I8LEN2"/>
<dbReference type="OrthoDB" id="1938664at2759"/>
<proteinExistence type="predicted"/>